<evidence type="ECO:0000256" key="1">
    <source>
        <dbReference type="SAM" id="Phobius"/>
    </source>
</evidence>
<accession>A0ABT5IZN9</accession>
<keyword evidence="3" id="KW-1185">Reference proteome</keyword>
<dbReference type="RefSeq" id="WP_272752349.1">
    <property type="nucleotide sequence ID" value="NZ_JAQQLF010000015.1"/>
</dbReference>
<sequence>MIGRLFRLALLCMVLVMVVRWLLNRQQRATVHEFVHTLAIALLVSGVLFLGLALAGIRL</sequence>
<keyword evidence="1" id="KW-0812">Transmembrane</keyword>
<comment type="caution">
    <text evidence="2">The sequence shown here is derived from an EMBL/GenBank/DDBJ whole genome shotgun (WGS) entry which is preliminary data.</text>
</comment>
<evidence type="ECO:0000313" key="3">
    <source>
        <dbReference type="Proteomes" id="UP001219956"/>
    </source>
</evidence>
<keyword evidence="1" id="KW-1133">Transmembrane helix</keyword>
<name>A0ABT5IZN9_9NEIS</name>
<keyword evidence="1" id="KW-0472">Membrane</keyword>
<reference evidence="2 3" key="1">
    <citation type="submission" date="2023-01" db="EMBL/GenBank/DDBJ databases">
        <title>Novel species of the genus Vogesella isolated from rivers.</title>
        <authorList>
            <person name="Lu H."/>
        </authorList>
    </citation>
    <scope>NUCLEOTIDE SEQUENCE [LARGE SCALE GENOMIC DNA]</scope>
    <source>
        <strain evidence="2 3">DC21W</strain>
    </source>
</reference>
<evidence type="ECO:0000313" key="2">
    <source>
        <dbReference type="EMBL" id="MDC7718050.1"/>
    </source>
</evidence>
<feature type="transmembrane region" description="Helical" evidence="1">
    <location>
        <begin position="35"/>
        <end position="57"/>
    </location>
</feature>
<dbReference type="Proteomes" id="UP001219956">
    <property type="component" value="Unassembled WGS sequence"/>
</dbReference>
<dbReference type="NCBIfam" id="NF047648">
    <property type="entry name" value="MIGRI_fam"/>
    <property type="match status" value="1"/>
</dbReference>
<feature type="transmembrane region" description="Helical" evidence="1">
    <location>
        <begin position="6"/>
        <end position="23"/>
    </location>
</feature>
<protein>
    <submittedName>
        <fullName evidence="2">Uncharacterized protein</fullName>
    </submittedName>
</protein>
<gene>
    <name evidence="2" type="ORF">PQU95_12600</name>
</gene>
<dbReference type="InterPro" id="IPR058186">
    <property type="entry name" value="MIGRI"/>
</dbReference>
<proteinExistence type="predicted"/>
<dbReference type="EMBL" id="JAQQLF010000015">
    <property type="protein sequence ID" value="MDC7718050.1"/>
    <property type="molecule type" value="Genomic_DNA"/>
</dbReference>
<organism evidence="2 3">
    <name type="scientific">Vogesella aquatica</name>
    <dbReference type="NCBI Taxonomy" id="2984206"/>
    <lineage>
        <taxon>Bacteria</taxon>
        <taxon>Pseudomonadati</taxon>
        <taxon>Pseudomonadota</taxon>
        <taxon>Betaproteobacteria</taxon>
        <taxon>Neisseriales</taxon>
        <taxon>Chromobacteriaceae</taxon>
        <taxon>Vogesella</taxon>
    </lineage>
</organism>